<evidence type="ECO:0000259" key="4">
    <source>
        <dbReference type="PROSITE" id="PS50932"/>
    </source>
</evidence>
<proteinExistence type="predicted"/>
<dbReference type="SMART" id="SM00354">
    <property type="entry name" value="HTH_LACI"/>
    <property type="match status" value="1"/>
</dbReference>
<dbReference type="PROSITE" id="PS00356">
    <property type="entry name" value="HTH_LACI_1"/>
    <property type="match status" value="1"/>
</dbReference>
<dbReference type="PROSITE" id="PS50932">
    <property type="entry name" value="HTH_LACI_2"/>
    <property type="match status" value="1"/>
</dbReference>
<feature type="domain" description="HTH lacI-type" evidence="4">
    <location>
        <begin position="7"/>
        <end position="61"/>
    </location>
</feature>
<gene>
    <name evidence="5" type="ORF">ACFO3L_09975</name>
</gene>
<keyword evidence="2 5" id="KW-0238">DNA-binding</keyword>
<dbReference type="PANTHER" id="PTHR30146">
    <property type="entry name" value="LACI-RELATED TRANSCRIPTIONAL REPRESSOR"/>
    <property type="match status" value="1"/>
</dbReference>
<evidence type="ECO:0000256" key="2">
    <source>
        <dbReference type="ARBA" id="ARBA00023125"/>
    </source>
</evidence>
<dbReference type="SUPFAM" id="SSF47413">
    <property type="entry name" value="lambda repressor-like DNA-binding domains"/>
    <property type="match status" value="1"/>
</dbReference>
<dbReference type="InterPro" id="IPR000843">
    <property type="entry name" value="HTH_LacI"/>
</dbReference>
<accession>A0ABV9M550</accession>
<dbReference type="PRINTS" id="PR00036">
    <property type="entry name" value="HTHLACI"/>
</dbReference>
<dbReference type="Gene3D" id="3.40.50.2300">
    <property type="match status" value="2"/>
</dbReference>
<dbReference type="Pfam" id="PF13377">
    <property type="entry name" value="Peripla_BP_3"/>
    <property type="match status" value="1"/>
</dbReference>
<sequence>MSSIQRVTIRDVAREANVSIATVSKALNGVDVVRPVTKEKIIQAAEKLNYVPNILGKQLKAHKTGMMGFYTTSISGPYFSVLVDAIAKESEKCGYSLNVLVSSNKKVVMNNILGGMVDGIISFEDMIGPEDLEILKKEQIKAVFIDRNIETKTIGSVVFDSYQASKTATENLLNLGHQDIAFLTGFEGTYDSDERLAGYKDALNEKELPINQDFLIPGYFEEKASYEAVKAFFQSKPEKIPTAFVAGNDVSAIGAVNALKDLNYQIPADFSITSFDGIDLLNYFSPGITTIKNPIREQGAVAVNHLVDLINGKTQGKSFTLTGELLIRESVRKL</sequence>
<dbReference type="CDD" id="cd01392">
    <property type="entry name" value="HTH_LacI"/>
    <property type="match status" value="1"/>
</dbReference>
<dbReference type="Gene3D" id="1.10.260.40">
    <property type="entry name" value="lambda repressor-like DNA-binding domains"/>
    <property type="match status" value="1"/>
</dbReference>
<evidence type="ECO:0000256" key="1">
    <source>
        <dbReference type="ARBA" id="ARBA00023015"/>
    </source>
</evidence>
<keyword evidence="6" id="KW-1185">Reference proteome</keyword>
<name>A0ABV9M550_9ENTE</name>
<dbReference type="GO" id="GO:0003677">
    <property type="term" value="F:DNA binding"/>
    <property type="evidence" value="ECO:0007669"/>
    <property type="project" value="UniProtKB-KW"/>
</dbReference>
<evidence type="ECO:0000256" key="3">
    <source>
        <dbReference type="ARBA" id="ARBA00023163"/>
    </source>
</evidence>
<dbReference type="Proteomes" id="UP001596026">
    <property type="component" value="Unassembled WGS sequence"/>
</dbReference>
<dbReference type="SUPFAM" id="SSF53822">
    <property type="entry name" value="Periplasmic binding protein-like I"/>
    <property type="match status" value="1"/>
</dbReference>
<evidence type="ECO:0000313" key="5">
    <source>
        <dbReference type="EMBL" id="MFC4710926.1"/>
    </source>
</evidence>
<keyword evidence="3" id="KW-0804">Transcription</keyword>
<keyword evidence="1" id="KW-0805">Transcription regulation</keyword>
<dbReference type="CDD" id="cd06267">
    <property type="entry name" value="PBP1_LacI_sugar_binding-like"/>
    <property type="match status" value="1"/>
</dbReference>
<comment type="caution">
    <text evidence="5">The sequence shown here is derived from an EMBL/GenBank/DDBJ whole genome shotgun (WGS) entry which is preliminary data.</text>
</comment>
<dbReference type="InterPro" id="IPR046335">
    <property type="entry name" value="LacI/GalR-like_sensor"/>
</dbReference>
<organism evidence="5 6">
    <name type="scientific">Enterococcus eurekensis</name>
    <dbReference type="NCBI Taxonomy" id="1159753"/>
    <lineage>
        <taxon>Bacteria</taxon>
        <taxon>Bacillati</taxon>
        <taxon>Bacillota</taxon>
        <taxon>Bacilli</taxon>
        <taxon>Lactobacillales</taxon>
        <taxon>Enterococcaceae</taxon>
        <taxon>Enterococcus</taxon>
    </lineage>
</organism>
<protein>
    <submittedName>
        <fullName evidence="5">LacI family DNA-binding transcriptional regulator</fullName>
    </submittedName>
</protein>
<dbReference type="Pfam" id="PF00356">
    <property type="entry name" value="LacI"/>
    <property type="match status" value="1"/>
</dbReference>
<dbReference type="InterPro" id="IPR010982">
    <property type="entry name" value="Lambda_DNA-bd_dom_sf"/>
</dbReference>
<dbReference type="InterPro" id="IPR028082">
    <property type="entry name" value="Peripla_BP_I"/>
</dbReference>
<dbReference type="PANTHER" id="PTHR30146:SF109">
    <property type="entry name" value="HTH-TYPE TRANSCRIPTIONAL REGULATOR GALS"/>
    <property type="match status" value="1"/>
</dbReference>
<evidence type="ECO:0000313" key="6">
    <source>
        <dbReference type="Proteomes" id="UP001596026"/>
    </source>
</evidence>
<dbReference type="RefSeq" id="WP_379966821.1">
    <property type="nucleotide sequence ID" value="NZ_JBHSGT010000061.1"/>
</dbReference>
<dbReference type="EMBL" id="JBHSGT010000061">
    <property type="protein sequence ID" value="MFC4710926.1"/>
    <property type="molecule type" value="Genomic_DNA"/>
</dbReference>
<reference evidence="6" key="1">
    <citation type="journal article" date="2019" name="Int. J. Syst. Evol. Microbiol.">
        <title>The Global Catalogue of Microorganisms (GCM) 10K type strain sequencing project: providing services to taxonomists for standard genome sequencing and annotation.</title>
        <authorList>
            <consortium name="The Broad Institute Genomics Platform"/>
            <consortium name="The Broad Institute Genome Sequencing Center for Infectious Disease"/>
            <person name="Wu L."/>
            <person name="Ma J."/>
        </authorList>
    </citation>
    <scope>NUCLEOTIDE SEQUENCE [LARGE SCALE GENOMIC DNA]</scope>
    <source>
        <strain evidence="6">CGMCC 1.19061</strain>
    </source>
</reference>